<dbReference type="InterPro" id="IPR041442">
    <property type="entry name" value="PIH1D1/2/3_CS-like"/>
</dbReference>
<feature type="compositionally biased region" description="Polar residues" evidence="3">
    <location>
        <begin position="377"/>
        <end position="391"/>
    </location>
</feature>
<evidence type="ECO:0000256" key="2">
    <source>
        <dbReference type="ARBA" id="ARBA00040540"/>
    </source>
</evidence>
<feature type="region of interest" description="Disordered" evidence="3">
    <location>
        <begin position="129"/>
        <end position="156"/>
    </location>
</feature>
<feature type="compositionally biased region" description="Polar residues" evidence="3">
    <location>
        <begin position="10"/>
        <end position="23"/>
    </location>
</feature>
<feature type="region of interest" description="Disordered" evidence="3">
    <location>
        <begin position="626"/>
        <end position="650"/>
    </location>
</feature>
<dbReference type="Proteomes" id="UP001530293">
    <property type="component" value="Unassembled WGS sequence"/>
</dbReference>
<dbReference type="Pfam" id="PF07529">
    <property type="entry name" value="HSA"/>
    <property type="match status" value="1"/>
</dbReference>
<feature type="compositionally biased region" description="Polar residues" evidence="3">
    <location>
        <begin position="71"/>
        <end position="107"/>
    </location>
</feature>
<feature type="compositionally biased region" description="Low complexity" evidence="3">
    <location>
        <begin position="353"/>
        <end position="364"/>
    </location>
</feature>
<feature type="region of interest" description="Disordered" evidence="3">
    <location>
        <begin position="751"/>
        <end position="780"/>
    </location>
</feature>
<proteinExistence type="inferred from homology"/>
<feature type="compositionally biased region" description="Basic residues" evidence="3">
    <location>
        <begin position="2056"/>
        <end position="2065"/>
    </location>
</feature>
<feature type="compositionally biased region" description="Polar residues" evidence="3">
    <location>
        <begin position="335"/>
        <end position="344"/>
    </location>
</feature>
<feature type="compositionally biased region" description="Basic and acidic residues" evidence="3">
    <location>
        <begin position="134"/>
        <end position="147"/>
    </location>
</feature>
<sequence>MLGASEDPPLTSSLASNDGNMIDNSSKSIISNGSGVEEIMVRIITNTTTTTTTTDDSNDNKNGANDDDHASSSLMGASTNNNNTSRNEAASNVSGTSSDHPPPSSSAIASLEAANSDQKITLMTAANTTTTDVDDGHPQQKQQHQEEGEGGATSNKIIDDSSNMIMISCSDAITTTTTSAPQPHPAMAGGTSTSTSENSIASIISKPNEIANSGNNSSNNNNNNNNNLMTMKNSERDLQIIEILNHRRQLLNWVRTCRIQAQIVYNEMSSTCSNEEGKVAEVGNHERHTSRRRRRGLITNLSSSSAAALHEGEGLSYPPGEGVESEIATYQSITSMSNNRNPNSLKRPRPILSSSSSSVNNEHSNNPRDLRRGPSVGKNSDASAPASNSTPGGEVGPTTATTTTIHASLSTVSLSNMIDAQTLSSNVHNNYQGKQVHKFQPLQGGSSSASIVPNHASSLSSSAAAAANTTEKQKKSRKRKANSSSSNNKHNTNFPSTALPFPPGGPPTHTAMMNKNSAAISSSNPRGGGISSFSNNNLTSSFSTTLVPSAAAMNLLGLRDGLIAKLDSLLSMQKSKRQRCVGPTNGNEIIPLRMVETVGGDKLSTSSMDVDHSGADGVEVNMSDATRTGTECKPNTEADGNCSTPSMIGEQKPTPVMSKLASNREVNFGTAPPKYSSLSEVVAGKPNELHAQFHHHPKPPLRLPIRRKTQWDCVLEEMKWSAADFYEERKWKIAVGQTLSASVKKYKPKKKSSTSSLMGMTPTKFSQMSRSGSVVSSSSRSTTMSLNSSSLVTGRSSIACNECDNFDPLYVDFSTGDVETVKIISRLLSVGVLDYWDSISSSSNEDESARHQRLHRLVELESLGNDTVKIVKSMENNAQFGDTYNKSRDDESLQSSNTSGTIRELRNDEISSRIEASFKLVNALKDQTASSSSKTAFCGGMMGVELDQRQLHIVRLVERLWASTSKSSGSNEGCSLSEQTEFTNGACSSISAIVGGSFGIGKTIRWVHELKKFDDLNCRIYSRDDSRAASSYKASDVVVCDYGSLREVVDRDDRCLSSANNFASTILDLRHCASSATWDEQLSENGKHRLKTTLSPLDSVKWWLCLNNFIAKCHTSMKRLVIEQSDHPRNRLIAPKGDGSFGSNVERAKRVHKLLAMKVAFVLHPSSFVSERGSVGKRVISWAKFQAKMNKPSNVTPSSEVCAGLDHVLRNGNRSLSSWGWSSVLTATIQKIRESIFDAMLAYWENGGDTRAVRTKFSWEIRIFSLGKSQQAAYDKCFTEMRGNTDDAIACGLLELRKTCVHSSLSQIAALLLAPMRWHVLGERIMRKKGSSMLTSSATISEPSIQLARKMMNKSSKMKELLRVLVTECGVDIASGFESIEALSSDGDDDLNSVKKGAKKNAKVLILATLVEAQLLASSFLSAIGLHHEVLVSFDAKRCASSRSGSNPSESTLSPSYTSSAESGYSWAWCQAVLSRFNDVSTDRSIDIVISSPMTISSLIGGIGVANADFVISIDEDWSGREAAHINSIFSKIYWSERRPSAEAVSSVAKVPCKFIKLVCRNTCEYSFLCKGNSLAGTVKSKSDYQKQCKKGTRRSSRQSTRTSKLNQYDCVASIENDSTMKDPTELCPIQVVPDAASINSDGFVVPPARGGNGQTRTAEEHFIGSNVVRYRNCKLSSVFYDVSHTASDSGLLFLPTNIGQDRGVGEVTFAWALFHAEDRACFYSTTFTSQLTDLNFGIQPITSSPTAAFLIDGTPVGRYVKSFRRSTTFIPRKRSGEHKHLRDERLVTGEGMASGRDSTSTFNTVASSTDLCRKTDPFDYNNTEHLVYSLPNDVNRKRKISAVDFASNDFPTIIGPYGGESAQSIFSFCYSVLNNSSPALLEDGNVGSESLVYFPSFFPYLLQESQNMMRGGPSLKSGVASENTADAPIRPSIPTVRSPPSTRVETHAASPLKICVGPPASNSSEFAFTIETNPHAFSRSHINAGNKELTFHRILLVADLQNATSHHGELSLNSMVLISQKKRLQHKICSNTPFDLAGPISDSSRKSLDGDGKKSFHKKLKRQQHPCNTSSARDQYISYFHNERLLEQSCSARGKFTASNMGRFQLHFRLKDLVSNSFSQHRRNIGPDLLGTIPLANDERNHRKNKFRSGIILPVGVKTPRIAISLSSSLGESLEPWTPREDSILKGCVSRLEQRNGSALLLGRPEPALGSKVAEEQSHIHLLARVEMLKKASLKRFVVNTPLPSSVPIHASHSEAIQAARASMLSAANGVAPPRHEMWPLELLDFRKQHNNEANQALYAAPASSQSPHRHQIAEPNAIKSEHDGSTWSIPYALGPLRLEQDKSGTKLVATFDCCFNPLSLRYAHARKEFLDLAINIATDAVVNSFKMSGDEVTIIGGYTILRGVSYKSGTPKALLVSSNTNSGETKTKENDKPIEVAPSVDPVVTAVESLAVETSSMNGDAATILVPKYKIVEQGMFDIADHTENYLMTNVVPRRPKHLTVHIYLDKSTSSAADINLDVSEKELKIQPDFKCRYDLAVKLPYPVNSQKGNALFDKKQSSLIVKLPVVA</sequence>
<dbReference type="Pfam" id="PF08190">
    <property type="entry name" value="PIH1"/>
    <property type="match status" value="1"/>
</dbReference>
<dbReference type="InterPro" id="IPR012981">
    <property type="entry name" value="PIH1_N"/>
</dbReference>
<feature type="compositionally biased region" description="Basic and acidic residues" evidence="3">
    <location>
        <begin position="275"/>
        <end position="287"/>
    </location>
</feature>
<feature type="region of interest" description="Disordered" evidence="3">
    <location>
        <begin position="303"/>
        <end position="322"/>
    </location>
</feature>
<dbReference type="PROSITE" id="PS51204">
    <property type="entry name" value="HSA"/>
    <property type="match status" value="1"/>
</dbReference>
<evidence type="ECO:0000256" key="1">
    <source>
        <dbReference type="ARBA" id="ARBA00008511"/>
    </source>
</evidence>
<feature type="region of interest" description="Disordered" evidence="3">
    <location>
        <begin position="50"/>
        <end position="107"/>
    </location>
</feature>
<dbReference type="Pfam" id="PF18201">
    <property type="entry name" value="PIH1_CS"/>
    <property type="match status" value="1"/>
</dbReference>
<reference evidence="5 6" key="1">
    <citation type="submission" date="2024-10" db="EMBL/GenBank/DDBJ databases">
        <title>Updated reference genomes for cyclostephanoid diatoms.</title>
        <authorList>
            <person name="Roberts W.R."/>
            <person name="Alverson A.J."/>
        </authorList>
    </citation>
    <scope>NUCLEOTIDE SEQUENCE [LARGE SCALE GENOMIC DNA]</scope>
    <source>
        <strain evidence="5 6">AJA232-27</strain>
    </source>
</reference>
<evidence type="ECO:0000256" key="3">
    <source>
        <dbReference type="SAM" id="MobiDB-lite"/>
    </source>
</evidence>
<evidence type="ECO:0000259" key="4">
    <source>
        <dbReference type="PROSITE" id="PS51204"/>
    </source>
</evidence>
<feature type="region of interest" description="Disordered" evidence="3">
    <location>
        <begin position="210"/>
        <end position="229"/>
    </location>
</feature>
<feature type="compositionally biased region" description="Low complexity" evidence="3">
    <location>
        <begin position="212"/>
        <end position="227"/>
    </location>
</feature>
<name>A0ABD3MXM3_9STRA</name>
<feature type="compositionally biased region" description="Low complexity" evidence="3">
    <location>
        <begin position="766"/>
        <end position="780"/>
    </location>
</feature>
<feature type="region of interest" description="Disordered" evidence="3">
    <location>
        <begin position="1913"/>
        <end position="1945"/>
    </location>
</feature>
<comment type="caution">
    <text evidence="5">The sequence shown here is derived from an EMBL/GenBank/DDBJ whole genome shotgun (WGS) entry which is preliminary data.</text>
</comment>
<dbReference type="InterPro" id="IPR014012">
    <property type="entry name" value="HSA_dom"/>
</dbReference>
<gene>
    <name evidence="5" type="ORF">ACHAWU_006780</name>
</gene>
<accession>A0ABD3MXM3</accession>
<feature type="domain" description="HSA" evidence="4">
    <location>
        <begin position="698"/>
        <end position="781"/>
    </location>
</feature>
<feature type="region of interest" description="Disordered" evidence="3">
    <location>
        <begin position="1442"/>
        <end position="1461"/>
    </location>
</feature>
<feature type="compositionally biased region" description="Basic and acidic residues" evidence="3">
    <location>
        <begin position="2044"/>
        <end position="2055"/>
    </location>
</feature>
<feature type="compositionally biased region" description="Low complexity" evidence="3">
    <location>
        <begin position="482"/>
        <end position="493"/>
    </location>
</feature>
<feature type="region of interest" description="Disordered" evidence="3">
    <location>
        <begin position="2041"/>
        <end position="2069"/>
    </location>
</feature>
<dbReference type="EMBL" id="JALLBG020000062">
    <property type="protein sequence ID" value="KAL3768679.1"/>
    <property type="molecule type" value="Genomic_DNA"/>
</dbReference>
<feature type="compositionally biased region" description="Low complexity" evidence="3">
    <location>
        <begin position="456"/>
        <end position="467"/>
    </location>
</feature>
<feature type="region of interest" description="Disordered" evidence="3">
    <location>
        <begin position="275"/>
        <end position="295"/>
    </location>
</feature>
<dbReference type="PANTHER" id="PTHR22997:SF0">
    <property type="entry name" value="PIH1 DOMAIN-CONTAINING PROTEIN 1"/>
    <property type="match status" value="1"/>
</dbReference>
<evidence type="ECO:0000313" key="5">
    <source>
        <dbReference type="EMBL" id="KAL3768679.1"/>
    </source>
</evidence>
<feature type="region of interest" description="Disordered" evidence="3">
    <location>
        <begin position="880"/>
        <end position="904"/>
    </location>
</feature>
<evidence type="ECO:0000313" key="6">
    <source>
        <dbReference type="Proteomes" id="UP001530293"/>
    </source>
</evidence>
<feature type="region of interest" description="Disordered" evidence="3">
    <location>
        <begin position="1"/>
        <end position="30"/>
    </location>
</feature>
<feature type="region of interest" description="Disordered" evidence="3">
    <location>
        <begin position="335"/>
        <end position="400"/>
    </location>
</feature>
<dbReference type="PANTHER" id="PTHR22997">
    <property type="entry name" value="PIH1 DOMAIN-CONTAINING PROTEIN 1"/>
    <property type="match status" value="1"/>
</dbReference>
<comment type="similarity">
    <text evidence="1">Belongs to the PIH1 family.</text>
</comment>
<feature type="region of interest" description="Disordered" evidence="3">
    <location>
        <begin position="440"/>
        <end position="513"/>
    </location>
</feature>
<keyword evidence="6" id="KW-1185">Reference proteome</keyword>
<feature type="region of interest" description="Disordered" evidence="3">
    <location>
        <begin position="176"/>
        <end position="195"/>
    </location>
</feature>
<organism evidence="5 6">
    <name type="scientific">Discostella pseudostelligera</name>
    <dbReference type="NCBI Taxonomy" id="259834"/>
    <lineage>
        <taxon>Eukaryota</taxon>
        <taxon>Sar</taxon>
        <taxon>Stramenopiles</taxon>
        <taxon>Ochrophyta</taxon>
        <taxon>Bacillariophyta</taxon>
        <taxon>Coscinodiscophyceae</taxon>
        <taxon>Thalassiosirophycidae</taxon>
        <taxon>Stephanodiscales</taxon>
        <taxon>Stephanodiscaceae</taxon>
        <taxon>Discostella</taxon>
    </lineage>
</organism>
<dbReference type="SMART" id="SM00573">
    <property type="entry name" value="HSA"/>
    <property type="match status" value="1"/>
</dbReference>
<feature type="compositionally biased region" description="Low complexity" evidence="3">
    <location>
        <begin position="1448"/>
        <end position="1461"/>
    </location>
</feature>
<protein>
    <recommendedName>
        <fullName evidence="2">PIH1 domain-containing protein 1</fullName>
    </recommendedName>
</protein>
<dbReference type="InterPro" id="IPR050734">
    <property type="entry name" value="PIH1/Kintoun_subfamily"/>
</dbReference>